<dbReference type="Pfam" id="PF02458">
    <property type="entry name" value="Transferase"/>
    <property type="match status" value="1"/>
</dbReference>
<keyword evidence="2" id="KW-0012">Acyltransferase</keyword>
<sequence>MREIFKHHGGQFQYPNLTNKVRATFVMSQANVQRLKNLVSTRQPTSLHVSSFTVTCAYIWVCIVKSHAVNDKEVAGENELEAFIFMADCHAGFEPPIPKTSFGNCFTACFLTTKNRQLVAEEGFLTTIELIGEAINKRARNQEEVLKLLEAAALNLEELKSEPLVGVAGLPKLGIYGTDFGWGRPIKTEIISINGVGVISLSECRDSEGDLEIGSSFSKIQMDAFATIFADGLESIGICFYGATVYGSEFRVPTGQGLYPSHIRNFDSLCNIPAGGAFIS</sequence>
<gene>
    <name evidence="3" type="ORF">F0562_025866</name>
</gene>
<name>A0A5J5B974_9ASTE</name>
<evidence type="ECO:0000256" key="1">
    <source>
        <dbReference type="ARBA" id="ARBA00022679"/>
    </source>
</evidence>
<dbReference type="AlphaFoldDB" id="A0A5J5B974"/>
<dbReference type="GO" id="GO:0016747">
    <property type="term" value="F:acyltransferase activity, transferring groups other than amino-acyl groups"/>
    <property type="evidence" value="ECO:0007669"/>
    <property type="project" value="UniProtKB-ARBA"/>
</dbReference>
<protein>
    <submittedName>
        <fullName evidence="3">Uncharacterized protein</fullName>
    </submittedName>
</protein>
<keyword evidence="1" id="KW-0808">Transferase</keyword>
<proteinExistence type="predicted"/>
<reference evidence="3 4" key="1">
    <citation type="submission" date="2019-09" db="EMBL/GenBank/DDBJ databases">
        <title>A chromosome-level genome assembly of the Chinese tupelo Nyssa sinensis.</title>
        <authorList>
            <person name="Yang X."/>
            <person name="Kang M."/>
            <person name="Yang Y."/>
            <person name="Xiong H."/>
            <person name="Wang M."/>
            <person name="Zhang Z."/>
            <person name="Wang Z."/>
            <person name="Wu H."/>
            <person name="Ma T."/>
            <person name="Liu J."/>
            <person name="Xi Z."/>
        </authorList>
    </citation>
    <scope>NUCLEOTIDE SEQUENCE [LARGE SCALE GENOMIC DNA]</scope>
    <source>
        <strain evidence="3">J267</strain>
        <tissue evidence="3">Leaf</tissue>
    </source>
</reference>
<keyword evidence="4" id="KW-1185">Reference proteome</keyword>
<accession>A0A5J5B974</accession>
<evidence type="ECO:0000313" key="3">
    <source>
        <dbReference type="EMBL" id="KAA8539174.1"/>
    </source>
</evidence>
<dbReference type="Gene3D" id="3.30.559.10">
    <property type="entry name" value="Chloramphenicol acetyltransferase-like domain"/>
    <property type="match status" value="1"/>
</dbReference>
<dbReference type="InterPro" id="IPR023213">
    <property type="entry name" value="CAT-like_dom_sf"/>
</dbReference>
<evidence type="ECO:0000313" key="4">
    <source>
        <dbReference type="Proteomes" id="UP000325577"/>
    </source>
</evidence>
<dbReference type="Proteomes" id="UP000325577">
    <property type="component" value="Linkage Group LG14"/>
</dbReference>
<organism evidence="3 4">
    <name type="scientific">Nyssa sinensis</name>
    <dbReference type="NCBI Taxonomy" id="561372"/>
    <lineage>
        <taxon>Eukaryota</taxon>
        <taxon>Viridiplantae</taxon>
        <taxon>Streptophyta</taxon>
        <taxon>Embryophyta</taxon>
        <taxon>Tracheophyta</taxon>
        <taxon>Spermatophyta</taxon>
        <taxon>Magnoliopsida</taxon>
        <taxon>eudicotyledons</taxon>
        <taxon>Gunneridae</taxon>
        <taxon>Pentapetalae</taxon>
        <taxon>asterids</taxon>
        <taxon>Cornales</taxon>
        <taxon>Nyssaceae</taxon>
        <taxon>Nyssa</taxon>
    </lineage>
</organism>
<dbReference type="PANTHER" id="PTHR31625">
    <property type="match status" value="1"/>
</dbReference>
<dbReference type="InterPro" id="IPR051504">
    <property type="entry name" value="Plant_metabolite_acyltrans"/>
</dbReference>
<dbReference type="EMBL" id="CM018037">
    <property type="protein sequence ID" value="KAA8539174.1"/>
    <property type="molecule type" value="Genomic_DNA"/>
</dbReference>
<dbReference type="OrthoDB" id="1862401at2759"/>
<evidence type="ECO:0000256" key="2">
    <source>
        <dbReference type="ARBA" id="ARBA00023315"/>
    </source>
</evidence>